<feature type="compositionally biased region" description="Basic and acidic residues" evidence="1">
    <location>
        <begin position="300"/>
        <end position="315"/>
    </location>
</feature>
<dbReference type="EMBL" id="JXNT01000008">
    <property type="protein sequence ID" value="ODM17286.1"/>
    <property type="molecule type" value="Genomic_DNA"/>
</dbReference>
<name>A0A1E3BA52_ASPCR</name>
<evidence type="ECO:0000313" key="3">
    <source>
        <dbReference type="Proteomes" id="UP000094569"/>
    </source>
</evidence>
<evidence type="ECO:0000256" key="1">
    <source>
        <dbReference type="SAM" id="MobiDB-lite"/>
    </source>
</evidence>
<gene>
    <name evidence="2" type="ORF">SI65_06961</name>
</gene>
<feature type="compositionally biased region" description="Basic and acidic residues" evidence="1">
    <location>
        <begin position="347"/>
        <end position="356"/>
    </location>
</feature>
<evidence type="ECO:0000313" key="2">
    <source>
        <dbReference type="EMBL" id="ODM17286.1"/>
    </source>
</evidence>
<feature type="compositionally biased region" description="Basic and acidic residues" evidence="1">
    <location>
        <begin position="134"/>
        <end position="147"/>
    </location>
</feature>
<proteinExistence type="predicted"/>
<keyword evidence="3" id="KW-1185">Reference proteome</keyword>
<comment type="caution">
    <text evidence="2">The sequence shown here is derived from an EMBL/GenBank/DDBJ whole genome shotgun (WGS) entry which is preliminary data.</text>
</comment>
<protein>
    <submittedName>
        <fullName evidence="2">Uncharacterized protein</fullName>
    </submittedName>
</protein>
<dbReference type="AlphaFoldDB" id="A0A1E3BA52"/>
<reference evidence="2 3" key="1">
    <citation type="journal article" date="2016" name="BMC Genomics">
        <title>Comparative genomic and transcriptomic analyses of the Fuzhuan brick tea-fermentation fungus Aspergillus cristatus.</title>
        <authorList>
            <person name="Ge Y."/>
            <person name="Wang Y."/>
            <person name="Liu Y."/>
            <person name="Tan Y."/>
            <person name="Ren X."/>
            <person name="Zhang X."/>
            <person name="Hyde K.D."/>
            <person name="Liu Y."/>
            <person name="Liu Z."/>
        </authorList>
    </citation>
    <scope>NUCLEOTIDE SEQUENCE [LARGE SCALE GENOMIC DNA]</scope>
    <source>
        <strain evidence="2 3">GZAAS20.1005</strain>
    </source>
</reference>
<feature type="compositionally biased region" description="Basic residues" evidence="1">
    <location>
        <begin position="89"/>
        <end position="98"/>
    </location>
</feature>
<sequence length="375" mass="41910">MPHPPIVIPPVTKTCPTCRQTKPEDQFRRGRKRLSEESVVVFDNTAPLPTNTNTTNTFYQPIAPRPTHSAPPNREDHGTQNVFRVEPPKRKKMNRKKKDHEEEPQLMDIGSLVLGPMGPSFELLPSLQANSRCRSRENRSEMRERVSTVDSTMSQSRGSSSRPRGAEREMRVSTIDLTDPERQRQSRGSSWSVPPRPLTDEGGSSVRSMILGPMGPSFAVLPGLQSKSRPRENGSGARETVDLTETEPRSRGADSRPLLLRPQEHGSESQKQQVGSVGIVPAGYGPRSQSSSRSMLLRLQTEHGAEREQRVRTVDTSEPEPQSQGSSTQPLPSRPQERQVRTVESTELDRQPRDSSSRPLPPRLPTNDGDLERNY</sequence>
<dbReference type="OrthoDB" id="4510355at2759"/>
<feature type="region of interest" description="Disordered" evidence="1">
    <location>
        <begin position="123"/>
        <end position="375"/>
    </location>
</feature>
<feature type="compositionally biased region" description="Polar residues" evidence="1">
    <location>
        <begin position="316"/>
        <end position="331"/>
    </location>
</feature>
<dbReference type="VEuPathDB" id="FungiDB:SI65_06961"/>
<feature type="compositionally biased region" description="Low complexity" evidence="1">
    <location>
        <begin position="287"/>
        <end position="299"/>
    </location>
</feature>
<dbReference type="Proteomes" id="UP000094569">
    <property type="component" value="Unassembled WGS sequence"/>
</dbReference>
<organism evidence="2 3">
    <name type="scientific">Aspergillus cristatus</name>
    <name type="common">Chinese Fuzhuan brick tea-fermentation fungus</name>
    <name type="synonym">Eurotium cristatum</name>
    <dbReference type="NCBI Taxonomy" id="573508"/>
    <lineage>
        <taxon>Eukaryota</taxon>
        <taxon>Fungi</taxon>
        <taxon>Dikarya</taxon>
        <taxon>Ascomycota</taxon>
        <taxon>Pezizomycotina</taxon>
        <taxon>Eurotiomycetes</taxon>
        <taxon>Eurotiomycetidae</taxon>
        <taxon>Eurotiales</taxon>
        <taxon>Aspergillaceae</taxon>
        <taxon>Aspergillus</taxon>
        <taxon>Aspergillus subgen. Aspergillus</taxon>
    </lineage>
</organism>
<accession>A0A1E3BA52</accession>
<feature type="region of interest" description="Disordered" evidence="1">
    <location>
        <begin position="43"/>
        <end position="105"/>
    </location>
</feature>
<feature type="compositionally biased region" description="Low complexity" evidence="1">
    <location>
        <begin position="151"/>
        <end position="163"/>
    </location>
</feature>